<dbReference type="Proteomes" id="UP000308600">
    <property type="component" value="Unassembled WGS sequence"/>
</dbReference>
<name>A0ACD3ALG7_9AGAR</name>
<sequence>MADRKARIHAAKISASKPLRRGKACGKCRELKIKCDGVKPECGPCLNRDDDCIYGDGPMTSKMKALIEENASLKADLLVFQNAAQYSASVTLHDPYPSLVPLEPISQPSPDHHQYELTPFSPSSTLSSLPSGSSGRAGAGTKKVLSEQRSTSSTGYEEPPYPIVQKLLDTFLPHSSQFGFFLDPNTFRESTLRVFTLGHHSRPTPALVTTVLLWGAHLSHSDPSASQEHTLLMRALRYAATDMSSDHPNKIIQTLQAEVLLSYYFLRMSRFLEAKIHSTTAITIALECGLNKIRSSSPGALPALGLVQDHPMVLHHTVGDKVEEGERINAFWSAFTLHKLLTVMLQPSQNLCGILELPSLQIDTPWPLDIESYQQEGLDPEMTGTATLVNFLQNTYPAAGGISRTAQFTKAAFLLHRAAYLSSRYSPSFQPQEYNNYRTACTAVHNVINNLRSELPPVHQPADAIDPSTRILLLTHALIDASMIKLHTPFAYNAETSKQICLKSAQSIITFGGAILQDVGALNPVMGYLWMTACQVLIDEISRIRHARNFYGSEDLNSNEEHYHEEWYRVGLAALNCFTEDNPLMRYHMSKTQEAFNAI</sequence>
<reference evidence="1 2" key="1">
    <citation type="journal article" date="2019" name="Nat. Ecol. Evol.">
        <title>Megaphylogeny resolves global patterns of mushroom evolution.</title>
        <authorList>
            <person name="Varga T."/>
            <person name="Krizsan K."/>
            <person name="Foldi C."/>
            <person name="Dima B."/>
            <person name="Sanchez-Garcia M."/>
            <person name="Sanchez-Ramirez S."/>
            <person name="Szollosi G.J."/>
            <person name="Szarkandi J.G."/>
            <person name="Papp V."/>
            <person name="Albert L."/>
            <person name="Andreopoulos W."/>
            <person name="Angelini C."/>
            <person name="Antonin V."/>
            <person name="Barry K.W."/>
            <person name="Bougher N.L."/>
            <person name="Buchanan P."/>
            <person name="Buyck B."/>
            <person name="Bense V."/>
            <person name="Catcheside P."/>
            <person name="Chovatia M."/>
            <person name="Cooper J."/>
            <person name="Damon W."/>
            <person name="Desjardin D."/>
            <person name="Finy P."/>
            <person name="Geml J."/>
            <person name="Haridas S."/>
            <person name="Hughes K."/>
            <person name="Justo A."/>
            <person name="Karasinski D."/>
            <person name="Kautmanova I."/>
            <person name="Kiss B."/>
            <person name="Kocsube S."/>
            <person name="Kotiranta H."/>
            <person name="LaButti K.M."/>
            <person name="Lechner B.E."/>
            <person name="Liimatainen K."/>
            <person name="Lipzen A."/>
            <person name="Lukacs Z."/>
            <person name="Mihaltcheva S."/>
            <person name="Morgado L.N."/>
            <person name="Niskanen T."/>
            <person name="Noordeloos M.E."/>
            <person name="Ohm R.A."/>
            <person name="Ortiz-Santana B."/>
            <person name="Ovrebo C."/>
            <person name="Racz N."/>
            <person name="Riley R."/>
            <person name="Savchenko A."/>
            <person name="Shiryaev A."/>
            <person name="Soop K."/>
            <person name="Spirin V."/>
            <person name="Szebenyi C."/>
            <person name="Tomsovsky M."/>
            <person name="Tulloss R.E."/>
            <person name="Uehling J."/>
            <person name="Grigoriev I.V."/>
            <person name="Vagvolgyi C."/>
            <person name="Papp T."/>
            <person name="Martin F.M."/>
            <person name="Miettinen O."/>
            <person name="Hibbett D.S."/>
            <person name="Nagy L.G."/>
        </authorList>
    </citation>
    <scope>NUCLEOTIDE SEQUENCE [LARGE SCALE GENOMIC DNA]</scope>
    <source>
        <strain evidence="1 2">NL-1719</strain>
    </source>
</reference>
<gene>
    <name evidence="1" type="ORF">BDN72DRAFT_859913</name>
</gene>
<proteinExistence type="predicted"/>
<protein>
    <submittedName>
        <fullName evidence="1">Uncharacterized protein</fullName>
    </submittedName>
</protein>
<organism evidence="1 2">
    <name type="scientific">Pluteus cervinus</name>
    <dbReference type="NCBI Taxonomy" id="181527"/>
    <lineage>
        <taxon>Eukaryota</taxon>
        <taxon>Fungi</taxon>
        <taxon>Dikarya</taxon>
        <taxon>Basidiomycota</taxon>
        <taxon>Agaricomycotina</taxon>
        <taxon>Agaricomycetes</taxon>
        <taxon>Agaricomycetidae</taxon>
        <taxon>Agaricales</taxon>
        <taxon>Pluteineae</taxon>
        <taxon>Pluteaceae</taxon>
        <taxon>Pluteus</taxon>
    </lineage>
</organism>
<keyword evidence="2" id="KW-1185">Reference proteome</keyword>
<dbReference type="EMBL" id="ML208405">
    <property type="protein sequence ID" value="TFK66447.1"/>
    <property type="molecule type" value="Genomic_DNA"/>
</dbReference>
<evidence type="ECO:0000313" key="1">
    <source>
        <dbReference type="EMBL" id="TFK66447.1"/>
    </source>
</evidence>
<accession>A0ACD3ALG7</accession>
<evidence type="ECO:0000313" key="2">
    <source>
        <dbReference type="Proteomes" id="UP000308600"/>
    </source>
</evidence>